<feature type="compositionally biased region" description="Basic and acidic residues" evidence="1">
    <location>
        <begin position="506"/>
        <end position="518"/>
    </location>
</feature>
<keyword evidence="2" id="KW-1133">Transmembrane helix</keyword>
<dbReference type="Proteomes" id="UP001164746">
    <property type="component" value="Chromosome 4"/>
</dbReference>
<protein>
    <recommendedName>
        <fullName evidence="5">EF-hand domain-containing protein</fullName>
    </recommendedName>
</protein>
<feature type="region of interest" description="Disordered" evidence="1">
    <location>
        <begin position="359"/>
        <end position="543"/>
    </location>
</feature>
<feature type="region of interest" description="Disordered" evidence="1">
    <location>
        <begin position="319"/>
        <end position="343"/>
    </location>
</feature>
<evidence type="ECO:0000256" key="2">
    <source>
        <dbReference type="SAM" id="Phobius"/>
    </source>
</evidence>
<keyword evidence="4" id="KW-1185">Reference proteome</keyword>
<proteinExistence type="predicted"/>
<evidence type="ECO:0000313" key="4">
    <source>
        <dbReference type="Proteomes" id="UP001164746"/>
    </source>
</evidence>
<dbReference type="PANTHER" id="PTHR36696">
    <property type="entry name" value="AGAP012002-PA"/>
    <property type="match status" value="1"/>
</dbReference>
<evidence type="ECO:0000256" key="1">
    <source>
        <dbReference type="SAM" id="MobiDB-lite"/>
    </source>
</evidence>
<organism evidence="3 4">
    <name type="scientific">Mya arenaria</name>
    <name type="common">Soft-shell clam</name>
    <dbReference type="NCBI Taxonomy" id="6604"/>
    <lineage>
        <taxon>Eukaryota</taxon>
        <taxon>Metazoa</taxon>
        <taxon>Spiralia</taxon>
        <taxon>Lophotrochozoa</taxon>
        <taxon>Mollusca</taxon>
        <taxon>Bivalvia</taxon>
        <taxon>Autobranchia</taxon>
        <taxon>Heteroconchia</taxon>
        <taxon>Euheterodonta</taxon>
        <taxon>Imparidentia</taxon>
        <taxon>Neoheterodontei</taxon>
        <taxon>Myida</taxon>
        <taxon>Myoidea</taxon>
        <taxon>Myidae</taxon>
        <taxon>Mya</taxon>
    </lineage>
</organism>
<gene>
    <name evidence="3" type="ORF">MAR_010559</name>
</gene>
<name>A0ABY7EA25_MYAAR</name>
<feature type="compositionally biased region" description="Basic and acidic residues" evidence="1">
    <location>
        <begin position="366"/>
        <end position="384"/>
    </location>
</feature>
<accession>A0ABY7EA25</accession>
<evidence type="ECO:0000313" key="3">
    <source>
        <dbReference type="EMBL" id="WAR04001.1"/>
    </source>
</evidence>
<sequence>MKIDAKLAWLADGYKPKLFEDASLKQKEVEPTIRDNFLLTPQDDPRTFVEYNIGGQSEEEPRRPKTAQRRIKSASSVHLKDRPWRNQAPPRYPESFVPRSRPVSAKPTSTRPASAVPARGWSRSVTPSPRRVKSAGSTRTLAENHSRDVIDNLRKGFTLVNKLYDNAIRSSNIRLHPASPAPDYRYFDRHSRCYDHNHAHLRLSNYRPQPACGGFLESCGSRAISPARKDDPNVQPQRYIDYHRPSTAPTTRGELQYVQRPSSSRGHRPHFCNFVHQMHLHNKKTDETESTGVPDSEASENVDFIMDSIPEMKEEILLSGTEGRPGSPSSLDGDSCHGDVEDGNFTGIEVRVTSPVKFEQALVSKPKSDLTKHKPKREDHRRTGEPAPILEEVGDTDGGRTPADGPTPWDDSKSRKSVDSGSAGPSEGSRTERPPSPREPPPSPEPVQKAPPPTQAPARQPQTRGCVKKKTKKPIERIRTEKKMEEVTEAPPPVEEHPSSQDIPTDSEKVKPEVDIKVPELPSNVEKERSGRKEKAKHKRHQIEVEDDLVKPDIGEILNDQIKLSRPEFDWSNMDNNGVDDIKRPPQIKSWIQGRLALSQQSSRFELPMDMKLLEKMTPQEYIKKHCIITSRRQNLYQKIFLKNKDKTHTILIKDIDRSLKDVLVNTITSEQISDILHTLDIDENTKIDFKLFCGMAAYAERVLYPKFVTDDTHDMPEYQREKIECADFGALDWKIHGVKMYIQDNLSWDSTLQCLIEFPIGLSVSCGSGSMPDESLLERKKWKKPLMMLLLFLLLLLLVFSAIMLLVFVPNHINVLMAEAGESGMAELRNMPYNYVVEQIQISIKTNVQTNVQMFTFLCIMNILFM</sequence>
<dbReference type="PANTHER" id="PTHR36696:SF1">
    <property type="entry name" value="EF-HAND DOMAIN-CONTAINING PROTEIN"/>
    <property type="match status" value="1"/>
</dbReference>
<evidence type="ECO:0008006" key="5">
    <source>
        <dbReference type="Google" id="ProtNLM"/>
    </source>
</evidence>
<keyword evidence="2" id="KW-0472">Membrane</keyword>
<feature type="compositionally biased region" description="Pro residues" evidence="1">
    <location>
        <begin position="437"/>
        <end position="455"/>
    </location>
</feature>
<keyword evidence="2" id="KW-0812">Transmembrane</keyword>
<feature type="compositionally biased region" description="Basic and acidic residues" evidence="1">
    <location>
        <begin position="473"/>
        <end position="486"/>
    </location>
</feature>
<feature type="transmembrane region" description="Helical" evidence="2">
    <location>
        <begin position="787"/>
        <end position="810"/>
    </location>
</feature>
<dbReference type="EMBL" id="CP111015">
    <property type="protein sequence ID" value="WAR04001.1"/>
    <property type="molecule type" value="Genomic_DNA"/>
</dbReference>
<reference evidence="3" key="1">
    <citation type="submission" date="2022-11" db="EMBL/GenBank/DDBJ databases">
        <title>Centuries of genome instability and evolution in soft-shell clam transmissible cancer (bioRxiv).</title>
        <authorList>
            <person name="Hart S.F.M."/>
            <person name="Yonemitsu M.A."/>
            <person name="Giersch R.M."/>
            <person name="Beal B.F."/>
            <person name="Arriagada G."/>
            <person name="Davis B.W."/>
            <person name="Ostrander E.A."/>
            <person name="Goff S.P."/>
            <person name="Metzger M.J."/>
        </authorList>
    </citation>
    <scope>NUCLEOTIDE SEQUENCE</scope>
    <source>
        <strain evidence="3">MELC-2E11</strain>
        <tissue evidence="3">Siphon/mantle</tissue>
    </source>
</reference>
<feature type="region of interest" description="Disordered" evidence="1">
    <location>
        <begin position="38"/>
        <end position="140"/>
    </location>
</feature>